<dbReference type="Pfam" id="PF00491">
    <property type="entry name" value="Arginase"/>
    <property type="match status" value="1"/>
</dbReference>
<protein>
    <submittedName>
        <fullName evidence="5">Arginase family protein</fullName>
    </submittedName>
</protein>
<dbReference type="PANTHER" id="PTHR11358:SF26">
    <property type="entry name" value="GUANIDINO ACID HYDROLASE, MITOCHONDRIAL"/>
    <property type="match status" value="1"/>
</dbReference>
<dbReference type="Proteomes" id="UP000469185">
    <property type="component" value="Unassembled WGS sequence"/>
</dbReference>
<evidence type="ECO:0000313" key="6">
    <source>
        <dbReference type="Proteomes" id="UP000469185"/>
    </source>
</evidence>
<sequence length="294" mass="31572">MREFELWGAPFDGGATLGWPGSRYGPEAIRRSLAWIRGRVEDEAVYWLDSASHHDLSGNFLTDRGDAEVVPSDLMASLDAVSSAITDTMDKERVPIFVGGDDSMLFGAVRGFHRSVSGSVGLIYLDAHFDLADTNAKQGGFSQSSGMRRCLELDRVAPGATIQVGLRNFNFPSSARYAEDVGLQVLTAKTSIDIGVTDSVRRIVDRVGGADHVVLTVDIDVVDPAFAPGSGAHEPGGFSSRHFLDLVTGLAPHCDALALMEVNPMIDVNDTTSRLAATAIFDFAVSGQERRKTL</sequence>
<dbReference type="AlphaFoldDB" id="A0A6N9YN94"/>
<comment type="similarity">
    <text evidence="1">Belongs to the arginase family. Agmatinase subfamily.</text>
</comment>
<keyword evidence="3 4" id="KW-0378">Hydrolase</keyword>
<dbReference type="PRINTS" id="PR00116">
    <property type="entry name" value="ARGINASE"/>
</dbReference>
<dbReference type="SUPFAM" id="SSF52768">
    <property type="entry name" value="Arginase/deacetylase"/>
    <property type="match status" value="1"/>
</dbReference>
<dbReference type="InterPro" id="IPR023696">
    <property type="entry name" value="Ureohydrolase_dom_sf"/>
</dbReference>
<dbReference type="PROSITE" id="PS51409">
    <property type="entry name" value="ARGINASE_2"/>
    <property type="match status" value="1"/>
</dbReference>
<comment type="caution">
    <text evidence="5">The sequence shown here is derived from an EMBL/GenBank/DDBJ whole genome shotgun (WGS) entry which is preliminary data.</text>
</comment>
<gene>
    <name evidence="5" type="ORF">G1H11_14495</name>
</gene>
<dbReference type="PROSITE" id="PS01053">
    <property type="entry name" value="ARGINASE_1"/>
    <property type="match status" value="1"/>
</dbReference>
<name>A0A6N9YN94_9ACTN</name>
<keyword evidence="2" id="KW-0479">Metal-binding</keyword>
<evidence type="ECO:0000256" key="4">
    <source>
        <dbReference type="RuleBase" id="RU003684"/>
    </source>
</evidence>
<accession>A0A6N9YN94</accession>
<evidence type="ECO:0000256" key="1">
    <source>
        <dbReference type="ARBA" id="ARBA00009227"/>
    </source>
</evidence>
<keyword evidence="6" id="KW-1185">Reference proteome</keyword>
<proteinExistence type="inferred from homology"/>
<dbReference type="GO" id="GO:0033389">
    <property type="term" value="P:putrescine biosynthetic process from arginine, via agmatine"/>
    <property type="evidence" value="ECO:0007669"/>
    <property type="project" value="TreeGrafter"/>
</dbReference>
<dbReference type="InterPro" id="IPR006035">
    <property type="entry name" value="Ureohydrolase"/>
</dbReference>
<dbReference type="GO" id="GO:0046872">
    <property type="term" value="F:metal ion binding"/>
    <property type="evidence" value="ECO:0007669"/>
    <property type="project" value="UniProtKB-KW"/>
</dbReference>
<dbReference type="InterPro" id="IPR020855">
    <property type="entry name" value="Ureohydrolase_Mn_BS"/>
</dbReference>
<evidence type="ECO:0000256" key="2">
    <source>
        <dbReference type="ARBA" id="ARBA00022723"/>
    </source>
</evidence>
<dbReference type="RefSeq" id="WP_163819301.1">
    <property type="nucleotide sequence ID" value="NZ_JAAGOB010000007.1"/>
</dbReference>
<dbReference type="EMBL" id="JAAGOB010000007">
    <property type="protein sequence ID" value="NED96516.1"/>
    <property type="molecule type" value="Genomic_DNA"/>
</dbReference>
<reference evidence="5 6" key="1">
    <citation type="submission" date="2020-02" db="EMBL/GenBank/DDBJ databases">
        <authorList>
            <person name="Li X.-J."/>
            <person name="Feng X.-M."/>
        </authorList>
    </citation>
    <scope>NUCLEOTIDE SEQUENCE [LARGE SCALE GENOMIC DNA]</scope>
    <source>
        <strain evidence="5 6">CGMCC 4.7225</strain>
    </source>
</reference>
<evidence type="ECO:0000256" key="3">
    <source>
        <dbReference type="ARBA" id="ARBA00022801"/>
    </source>
</evidence>
<organism evidence="5 6">
    <name type="scientific">Phytoactinopolyspora alkaliphila</name>
    <dbReference type="NCBI Taxonomy" id="1783498"/>
    <lineage>
        <taxon>Bacteria</taxon>
        <taxon>Bacillati</taxon>
        <taxon>Actinomycetota</taxon>
        <taxon>Actinomycetes</taxon>
        <taxon>Jiangellales</taxon>
        <taxon>Jiangellaceae</taxon>
        <taxon>Phytoactinopolyspora</taxon>
    </lineage>
</organism>
<dbReference type="PANTHER" id="PTHR11358">
    <property type="entry name" value="ARGINASE/AGMATINASE"/>
    <property type="match status" value="1"/>
</dbReference>
<dbReference type="Gene3D" id="3.40.800.10">
    <property type="entry name" value="Ureohydrolase domain"/>
    <property type="match status" value="1"/>
</dbReference>
<dbReference type="PIRSF" id="PIRSF036979">
    <property type="entry name" value="Arginase"/>
    <property type="match status" value="1"/>
</dbReference>
<evidence type="ECO:0000313" key="5">
    <source>
        <dbReference type="EMBL" id="NED96516.1"/>
    </source>
</evidence>
<dbReference type="GO" id="GO:0008783">
    <property type="term" value="F:agmatinase activity"/>
    <property type="evidence" value="ECO:0007669"/>
    <property type="project" value="TreeGrafter"/>
</dbReference>